<protein>
    <submittedName>
        <fullName evidence="1">Unannotated protein</fullName>
    </submittedName>
</protein>
<accession>A0A6J6FWR9</accession>
<proteinExistence type="predicted"/>
<gene>
    <name evidence="1" type="ORF">UFOPK1711_01884</name>
</gene>
<evidence type="ECO:0000313" key="1">
    <source>
        <dbReference type="EMBL" id="CAB4592149.1"/>
    </source>
</evidence>
<dbReference type="EMBL" id="CAEZTR010000185">
    <property type="protein sequence ID" value="CAB4592149.1"/>
    <property type="molecule type" value="Genomic_DNA"/>
</dbReference>
<name>A0A6J6FWR9_9ZZZZ</name>
<reference evidence="1" key="1">
    <citation type="submission" date="2020-05" db="EMBL/GenBank/DDBJ databases">
        <authorList>
            <person name="Chiriac C."/>
            <person name="Salcher M."/>
            <person name="Ghai R."/>
            <person name="Kavagutti S V."/>
        </authorList>
    </citation>
    <scope>NUCLEOTIDE SEQUENCE</scope>
</reference>
<organism evidence="1">
    <name type="scientific">freshwater metagenome</name>
    <dbReference type="NCBI Taxonomy" id="449393"/>
    <lineage>
        <taxon>unclassified sequences</taxon>
        <taxon>metagenomes</taxon>
        <taxon>ecological metagenomes</taxon>
    </lineage>
</organism>
<dbReference type="AlphaFoldDB" id="A0A6J6FWR9"/>
<dbReference type="AntiFam" id="ANF00127">
    <property type="entry name" value="Shadow ORF (opposite eno)"/>
</dbReference>
<sequence>MENLLEHVVGLGAPAQSLGERGCAHRHDHELLNIDVVVGMLAAIQHVQHRNGKHMCIHATDIAVERHSEFIGSGSRHGKRHTKDRVRPKAALVVGAIKFEKDSIDIALIKCVEPYEGIVNLVVDMGNGVEHTFTHVAGFAIAEFNGLKRASRCTRGNNRSTIRTGFENDFNLDGRVTATVKDLAAGDVFDDAHGIGGSSSMGLGWKFSTSTREQWGRSEIRASA</sequence>